<feature type="domain" description="DUF4352" evidence="3">
    <location>
        <begin position="61"/>
        <end position="172"/>
    </location>
</feature>
<proteinExistence type="predicted"/>
<gene>
    <name evidence="4" type="ORF">GCM10007147_06000</name>
</gene>
<accession>A0A919CF31</accession>
<dbReference type="Gene3D" id="2.60.40.1240">
    <property type="match status" value="1"/>
</dbReference>
<dbReference type="Pfam" id="PF11611">
    <property type="entry name" value="DUF4352"/>
    <property type="match status" value="1"/>
</dbReference>
<name>A0A919CF31_9ACTN</name>
<dbReference type="Proteomes" id="UP000654947">
    <property type="component" value="Unassembled WGS sequence"/>
</dbReference>
<evidence type="ECO:0000313" key="4">
    <source>
        <dbReference type="EMBL" id="GHD17150.1"/>
    </source>
</evidence>
<keyword evidence="5" id="KW-1185">Reference proteome</keyword>
<evidence type="ECO:0000313" key="5">
    <source>
        <dbReference type="Proteomes" id="UP000654947"/>
    </source>
</evidence>
<evidence type="ECO:0000256" key="2">
    <source>
        <dbReference type="SAM" id="MobiDB-lite"/>
    </source>
</evidence>
<feature type="region of interest" description="Disordered" evidence="2">
    <location>
        <begin position="35"/>
        <end position="61"/>
    </location>
</feature>
<evidence type="ECO:0000256" key="1">
    <source>
        <dbReference type="ARBA" id="ARBA00022729"/>
    </source>
</evidence>
<feature type="compositionally biased region" description="Acidic residues" evidence="2">
    <location>
        <begin position="35"/>
        <end position="57"/>
    </location>
</feature>
<reference evidence="4 5" key="1">
    <citation type="journal article" date="2014" name="Int. J. Syst. Evol. Microbiol.">
        <title>Complete genome sequence of Corynebacterium casei LMG S-19264T (=DSM 44701T), isolated from a smear-ripened cheese.</title>
        <authorList>
            <consortium name="US DOE Joint Genome Institute (JGI-PGF)"/>
            <person name="Walter F."/>
            <person name="Albersmeier A."/>
            <person name="Kalinowski J."/>
            <person name="Ruckert C."/>
        </authorList>
    </citation>
    <scope>NUCLEOTIDE SEQUENCE [LARGE SCALE GENOMIC DNA]</scope>
    <source>
        <strain evidence="4 5">KCTC 19473</strain>
    </source>
</reference>
<sequence>MSTGKKVALFGCATPLLVLFLMVGCVAVLAPGGEETAENTDTEAADADAEADGEEDNEQAHELGETFEHGSFEFTVHSIEEGVAGLEDEFGLTQEARGEYIVVELTAENTSSSAEYLEGSNQVLMDTDGNMYERDISASSDDSFMDQLNPGQAAEATLAYDVTPGTEIDHMLVNGKTMVDDGVRVDLG</sequence>
<protein>
    <recommendedName>
        <fullName evidence="3">DUF4352 domain-containing protein</fullName>
    </recommendedName>
</protein>
<organism evidence="4 5">
    <name type="scientific">Nocardiopsis kunsanensis</name>
    <dbReference type="NCBI Taxonomy" id="141693"/>
    <lineage>
        <taxon>Bacteria</taxon>
        <taxon>Bacillati</taxon>
        <taxon>Actinomycetota</taxon>
        <taxon>Actinomycetes</taxon>
        <taxon>Streptosporangiales</taxon>
        <taxon>Nocardiopsidaceae</taxon>
        <taxon>Nocardiopsis</taxon>
    </lineage>
</organism>
<dbReference type="InterPro" id="IPR029051">
    <property type="entry name" value="DUF4352"/>
</dbReference>
<dbReference type="AlphaFoldDB" id="A0A919CF31"/>
<keyword evidence="1" id="KW-0732">Signal</keyword>
<comment type="caution">
    <text evidence="4">The sequence shown here is derived from an EMBL/GenBank/DDBJ whole genome shotgun (WGS) entry which is preliminary data.</text>
</comment>
<dbReference type="InterPro" id="IPR029050">
    <property type="entry name" value="Immunoprotect_excell_Ig-like"/>
</dbReference>
<dbReference type="EMBL" id="BMXL01000002">
    <property type="protein sequence ID" value="GHD17150.1"/>
    <property type="molecule type" value="Genomic_DNA"/>
</dbReference>
<dbReference type="PROSITE" id="PS51257">
    <property type="entry name" value="PROKAR_LIPOPROTEIN"/>
    <property type="match status" value="1"/>
</dbReference>
<evidence type="ECO:0000259" key="3">
    <source>
        <dbReference type="Pfam" id="PF11611"/>
    </source>
</evidence>